<dbReference type="Gene3D" id="3.50.50.60">
    <property type="entry name" value="FAD/NAD(P)-binding domain"/>
    <property type="match status" value="1"/>
</dbReference>
<feature type="non-terminal residue" evidence="9">
    <location>
        <position position="102"/>
    </location>
</feature>
<evidence type="ECO:0000256" key="7">
    <source>
        <dbReference type="SAM" id="SignalP"/>
    </source>
</evidence>
<dbReference type="InterPro" id="IPR036188">
    <property type="entry name" value="FAD/NAD-bd_sf"/>
</dbReference>
<dbReference type="InterPro" id="IPR050281">
    <property type="entry name" value="Flavin_monoamine_oxidase"/>
</dbReference>
<dbReference type="RefSeq" id="WP_394321764.1">
    <property type="nucleotide sequence ID" value="NZ_JBHMQU010000124.1"/>
</dbReference>
<evidence type="ECO:0000256" key="3">
    <source>
        <dbReference type="ARBA" id="ARBA00012535"/>
    </source>
</evidence>
<evidence type="ECO:0000256" key="2">
    <source>
        <dbReference type="ARBA" id="ARBA00005833"/>
    </source>
</evidence>
<comment type="catalytic activity">
    <reaction evidence="6">
        <text>L-tryptophan + O2 = indole-3-acetamide + CO2 + H2O</text>
        <dbReference type="Rhea" id="RHEA:16165"/>
        <dbReference type="ChEBI" id="CHEBI:15377"/>
        <dbReference type="ChEBI" id="CHEBI:15379"/>
        <dbReference type="ChEBI" id="CHEBI:16031"/>
        <dbReference type="ChEBI" id="CHEBI:16526"/>
        <dbReference type="ChEBI" id="CHEBI:57912"/>
        <dbReference type="EC" id="1.13.12.3"/>
    </reaction>
</comment>
<feature type="signal peptide" evidence="7">
    <location>
        <begin position="1"/>
        <end position="25"/>
    </location>
</feature>
<keyword evidence="5" id="KW-0073">Auxin biosynthesis</keyword>
<accession>A0ABV6T8Q9</accession>
<evidence type="ECO:0000313" key="10">
    <source>
        <dbReference type="Proteomes" id="UP001589920"/>
    </source>
</evidence>
<proteinExistence type="inferred from homology"/>
<keyword evidence="7" id="KW-0732">Signal</keyword>
<feature type="domain" description="Amine oxidase" evidence="8">
    <location>
        <begin position="60"/>
        <end position="102"/>
    </location>
</feature>
<feature type="chain" id="PRO_5045179849" description="Tryptophan 2-monooxygenase" evidence="7">
    <location>
        <begin position="26"/>
        <end position="102"/>
    </location>
</feature>
<dbReference type="PANTHER" id="PTHR10742">
    <property type="entry name" value="FLAVIN MONOAMINE OXIDASE"/>
    <property type="match status" value="1"/>
</dbReference>
<reference evidence="9 10" key="1">
    <citation type="submission" date="2024-09" db="EMBL/GenBank/DDBJ databases">
        <authorList>
            <person name="Sun Q."/>
            <person name="Mori K."/>
        </authorList>
    </citation>
    <scope>NUCLEOTIDE SEQUENCE [LARGE SCALE GENOMIC DNA]</scope>
    <source>
        <strain evidence="9 10">KCTC 42086</strain>
    </source>
</reference>
<comment type="similarity">
    <text evidence="2">Belongs to the tryptophan 2-monooxygenase family.</text>
</comment>
<dbReference type="Proteomes" id="UP001589920">
    <property type="component" value="Unassembled WGS sequence"/>
</dbReference>
<evidence type="ECO:0000256" key="6">
    <source>
        <dbReference type="ARBA" id="ARBA00047321"/>
    </source>
</evidence>
<evidence type="ECO:0000256" key="4">
    <source>
        <dbReference type="ARBA" id="ARBA00017871"/>
    </source>
</evidence>
<sequence length="102" mass="10641">MINHPTRRALLTMIGAAAGSSAMYAAMTSLGHAAESPYKGPIKLDGDPKGAKVLILGAGLAGMTAALELRAAGYEVEILEYREKAGGRCWTLRSGDSYTELG</sequence>
<dbReference type="InterPro" id="IPR002937">
    <property type="entry name" value="Amino_oxidase"/>
</dbReference>
<gene>
    <name evidence="9" type="ORF">ACFHYO_16135</name>
</gene>
<dbReference type="PANTHER" id="PTHR10742:SF410">
    <property type="entry name" value="LYSINE-SPECIFIC HISTONE DEMETHYLASE 2"/>
    <property type="match status" value="1"/>
</dbReference>
<evidence type="ECO:0000313" key="9">
    <source>
        <dbReference type="EMBL" id="MFC0813619.1"/>
    </source>
</evidence>
<organism evidence="9 10">
    <name type="scientific">Paracoccus panacisoli</name>
    <dbReference type="NCBI Taxonomy" id="1510163"/>
    <lineage>
        <taxon>Bacteria</taxon>
        <taxon>Pseudomonadati</taxon>
        <taxon>Pseudomonadota</taxon>
        <taxon>Alphaproteobacteria</taxon>
        <taxon>Rhodobacterales</taxon>
        <taxon>Paracoccaceae</taxon>
        <taxon>Paracoccus</taxon>
    </lineage>
</organism>
<dbReference type="PROSITE" id="PS51318">
    <property type="entry name" value="TAT"/>
    <property type="match status" value="1"/>
</dbReference>
<name>A0ABV6T8Q9_9RHOB</name>
<dbReference type="Gene3D" id="3.90.660.10">
    <property type="match status" value="1"/>
</dbReference>
<dbReference type="EMBL" id="JBHMQU010000124">
    <property type="protein sequence ID" value="MFC0813619.1"/>
    <property type="molecule type" value="Genomic_DNA"/>
</dbReference>
<dbReference type="SUPFAM" id="SSF51905">
    <property type="entry name" value="FAD/NAD(P)-binding domain"/>
    <property type="match status" value="1"/>
</dbReference>
<dbReference type="InterPro" id="IPR006311">
    <property type="entry name" value="TAT_signal"/>
</dbReference>
<dbReference type="EC" id="1.13.12.3" evidence="3"/>
<evidence type="ECO:0000259" key="8">
    <source>
        <dbReference type="Pfam" id="PF01593"/>
    </source>
</evidence>
<dbReference type="Pfam" id="PF01593">
    <property type="entry name" value="Amino_oxidase"/>
    <property type="match status" value="1"/>
</dbReference>
<keyword evidence="10" id="KW-1185">Reference proteome</keyword>
<comment type="caution">
    <text evidence="9">The sequence shown here is derived from an EMBL/GenBank/DDBJ whole genome shotgun (WGS) entry which is preliminary data.</text>
</comment>
<evidence type="ECO:0000256" key="1">
    <source>
        <dbReference type="ARBA" id="ARBA00004814"/>
    </source>
</evidence>
<evidence type="ECO:0000256" key="5">
    <source>
        <dbReference type="ARBA" id="ARBA00023070"/>
    </source>
</evidence>
<protein>
    <recommendedName>
        <fullName evidence="4">Tryptophan 2-monooxygenase</fullName>
        <ecNumber evidence="3">1.13.12.3</ecNumber>
    </recommendedName>
</protein>
<comment type="pathway">
    <text evidence="1">Plant hormone metabolism; auxin biosynthesis.</text>
</comment>